<protein>
    <submittedName>
        <fullName evidence="2">Uncharacterized protein</fullName>
    </submittedName>
</protein>
<feature type="region of interest" description="Disordered" evidence="1">
    <location>
        <begin position="1"/>
        <end position="22"/>
    </location>
</feature>
<gene>
    <name evidence="2" type="ORF">RFI_28118</name>
</gene>
<feature type="non-terminal residue" evidence="2">
    <location>
        <position position="185"/>
    </location>
</feature>
<proteinExistence type="predicted"/>
<keyword evidence="3" id="KW-1185">Reference proteome</keyword>
<dbReference type="AlphaFoldDB" id="X6M6L5"/>
<feature type="compositionally biased region" description="Basic and acidic residues" evidence="1">
    <location>
        <begin position="9"/>
        <end position="22"/>
    </location>
</feature>
<comment type="caution">
    <text evidence="2">The sequence shown here is derived from an EMBL/GenBank/DDBJ whole genome shotgun (WGS) entry which is preliminary data.</text>
</comment>
<sequence>MVPDEDHEEDHQQKQHQKQSDDIHHKELLQREQIASNLGFPNLGYLSRLTLLWNSCFDAIQQKSVIVKILGQLQRQFVQNVFGVSDKDDDELASVVDIYSYLEDNVKFLKNSSDMLKRPNDELEQTYGLISDYFMYSPKSVLPSTAPKSKVYKTIIQMWSGEIQGRLTVEDQNDLENIAKFFPLL</sequence>
<evidence type="ECO:0000313" key="2">
    <source>
        <dbReference type="EMBL" id="ETO09271.1"/>
    </source>
</evidence>
<name>X6M6L5_RETFI</name>
<dbReference type="EMBL" id="ASPP01024184">
    <property type="protein sequence ID" value="ETO09271.1"/>
    <property type="molecule type" value="Genomic_DNA"/>
</dbReference>
<organism evidence="2 3">
    <name type="scientific">Reticulomyxa filosa</name>
    <dbReference type="NCBI Taxonomy" id="46433"/>
    <lineage>
        <taxon>Eukaryota</taxon>
        <taxon>Sar</taxon>
        <taxon>Rhizaria</taxon>
        <taxon>Retaria</taxon>
        <taxon>Foraminifera</taxon>
        <taxon>Monothalamids</taxon>
        <taxon>Reticulomyxidae</taxon>
        <taxon>Reticulomyxa</taxon>
    </lineage>
</organism>
<reference evidence="2 3" key="1">
    <citation type="journal article" date="2013" name="Curr. Biol.">
        <title>The Genome of the Foraminiferan Reticulomyxa filosa.</title>
        <authorList>
            <person name="Glockner G."/>
            <person name="Hulsmann N."/>
            <person name="Schleicher M."/>
            <person name="Noegel A.A."/>
            <person name="Eichinger L."/>
            <person name="Gallinger C."/>
            <person name="Pawlowski J."/>
            <person name="Sierra R."/>
            <person name="Euteneuer U."/>
            <person name="Pillet L."/>
            <person name="Moustafa A."/>
            <person name="Platzer M."/>
            <person name="Groth M."/>
            <person name="Szafranski K."/>
            <person name="Schliwa M."/>
        </authorList>
    </citation>
    <scope>NUCLEOTIDE SEQUENCE [LARGE SCALE GENOMIC DNA]</scope>
</reference>
<evidence type="ECO:0000313" key="3">
    <source>
        <dbReference type="Proteomes" id="UP000023152"/>
    </source>
</evidence>
<evidence type="ECO:0000256" key="1">
    <source>
        <dbReference type="SAM" id="MobiDB-lite"/>
    </source>
</evidence>
<accession>X6M6L5</accession>
<dbReference type="Proteomes" id="UP000023152">
    <property type="component" value="Unassembled WGS sequence"/>
</dbReference>